<dbReference type="InterPro" id="IPR039424">
    <property type="entry name" value="SBP_5"/>
</dbReference>
<dbReference type="GO" id="GO:0015833">
    <property type="term" value="P:peptide transport"/>
    <property type="evidence" value="ECO:0007669"/>
    <property type="project" value="TreeGrafter"/>
</dbReference>
<dbReference type="PANTHER" id="PTHR30290">
    <property type="entry name" value="PERIPLASMIC BINDING COMPONENT OF ABC TRANSPORTER"/>
    <property type="match status" value="1"/>
</dbReference>
<dbReference type="Gene3D" id="3.90.76.10">
    <property type="entry name" value="Dipeptide-binding Protein, Domain 1"/>
    <property type="match status" value="1"/>
</dbReference>
<dbReference type="GO" id="GO:0043190">
    <property type="term" value="C:ATP-binding cassette (ABC) transporter complex"/>
    <property type="evidence" value="ECO:0007669"/>
    <property type="project" value="InterPro"/>
</dbReference>
<evidence type="ECO:0000313" key="4">
    <source>
        <dbReference type="Proteomes" id="UP000746751"/>
    </source>
</evidence>
<feature type="chain" id="PRO_5039022614" evidence="1">
    <location>
        <begin position="31"/>
        <end position="564"/>
    </location>
</feature>
<dbReference type="InterPro" id="IPR006311">
    <property type="entry name" value="TAT_signal"/>
</dbReference>
<comment type="caution">
    <text evidence="3">The sequence shown here is derived from an EMBL/GenBank/DDBJ whole genome shotgun (WGS) entry which is preliminary data.</text>
</comment>
<dbReference type="PIRSF" id="PIRSF002741">
    <property type="entry name" value="MppA"/>
    <property type="match status" value="1"/>
</dbReference>
<dbReference type="InterPro" id="IPR000914">
    <property type="entry name" value="SBP_5_dom"/>
</dbReference>
<feature type="signal peptide" evidence="1">
    <location>
        <begin position="1"/>
        <end position="30"/>
    </location>
</feature>
<dbReference type="Proteomes" id="UP000746751">
    <property type="component" value="Unassembled WGS sequence"/>
</dbReference>
<protein>
    <submittedName>
        <fullName evidence="3">ABC transporter substrate-binding protein</fullName>
    </submittedName>
</protein>
<dbReference type="CDD" id="cd00995">
    <property type="entry name" value="PBP2_NikA_DppA_OppA_like"/>
    <property type="match status" value="1"/>
</dbReference>
<evidence type="ECO:0000259" key="2">
    <source>
        <dbReference type="Pfam" id="PF00496"/>
    </source>
</evidence>
<sequence length="564" mass="61702">MATESNRMPMMGRRQFIGSALAVSALAALAGCSSGTGSTSGSTPTGDTGSASSGDNVMSIYTSEPAFIDPYNAKEVQGTMVVLACFDTLVSWDWDTNTAVPLAAAELPSLSDDKLTYTFKLREGMTFHNGDPVDAASFKRAWERLADPTMSTPSDIGYHLQPVAGYQDMVDGNATEMSGLACPDDLTFEVTLTAPMADFLAVCCHPGLSPVPQAAIDDPATFLEQPIGNGPFMLDEPWQHNQYISCSRFEDYYGDAPKLDGVYFAIHSQPDTAFNEFEAGSLDFAQIPSGRIQQTIDAYGQSDDGYTVEPGKQVLVGSQVSTYFIALNTQDDLLSNVDLRRAVSLAINRQNIVDTLFEGTREVADTIFPRAIDSDDENIWQYCTYDPEQAAQLLDAAGYPAADDGSRGLTLTLSYDSGRGHEDIMSSIQADLEAVGITVTQDTAEWAVHLTKMSEGSFQMARSGWTADYPTMDNFLYPNFYSTAADNYPHYNNPEVDAAIDAARQIEDEDERKAAYRKVCHMIGEDMPLVPIMYYAHNYVGSERVQSFYYDAQQHPDFRTAELA</sequence>
<dbReference type="AlphaFoldDB" id="A0A921IS27"/>
<name>A0A921IS27_9ACTN</name>
<gene>
    <name evidence="3" type="ORF">K8U80_06105</name>
</gene>
<dbReference type="PROSITE" id="PS51257">
    <property type="entry name" value="PROKAR_LIPOPROTEIN"/>
    <property type="match status" value="1"/>
</dbReference>
<dbReference type="Gene3D" id="3.10.105.10">
    <property type="entry name" value="Dipeptide-binding Protein, Domain 3"/>
    <property type="match status" value="1"/>
</dbReference>
<accession>A0A921IS27</accession>
<dbReference type="Pfam" id="PF00496">
    <property type="entry name" value="SBP_bac_5"/>
    <property type="match status" value="1"/>
</dbReference>
<reference evidence="3" key="1">
    <citation type="journal article" date="2021" name="PeerJ">
        <title>Extensive microbial diversity within the chicken gut microbiome revealed by metagenomics and culture.</title>
        <authorList>
            <person name="Gilroy R."/>
            <person name="Ravi A."/>
            <person name="Getino M."/>
            <person name="Pursley I."/>
            <person name="Horton D.L."/>
            <person name="Alikhan N.F."/>
            <person name="Baker D."/>
            <person name="Gharbi K."/>
            <person name="Hall N."/>
            <person name="Watson M."/>
            <person name="Adriaenssens E.M."/>
            <person name="Foster-Nyarko E."/>
            <person name="Jarju S."/>
            <person name="Secka A."/>
            <person name="Antonio M."/>
            <person name="Oren A."/>
            <person name="Chaudhuri R.R."/>
            <person name="La Ragione R."/>
            <person name="Hildebrand F."/>
            <person name="Pallen M.J."/>
        </authorList>
    </citation>
    <scope>NUCLEOTIDE SEQUENCE</scope>
    <source>
        <strain evidence="3">ChiGjej2B2-7701</strain>
    </source>
</reference>
<dbReference type="InterPro" id="IPR030678">
    <property type="entry name" value="Peptide/Ni-bd"/>
</dbReference>
<evidence type="ECO:0000256" key="1">
    <source>
        <dbReference type="SAM" id="SignalP"/>
    </source>
</evidence>
<dbReference type="PANTHER" id="PTHR30290:SF83">
    <property type="entry name" value="ABC TRANSPORTER SUBSTRATE-BINDING PROTEIN"/>
    <property type="match status" value="1"/>
</dbReference>
<dbReference type="PROSITE" id="PS51318">
    <property type="entry name" value="TAT"/>
    <property type="match status" value="1"/>
</dbReference>
<dbReference type="EMBL" id="DYVF01000041">
    <property type="protein sequence ID" value="HJG30952.1"/>
    <property type="molecule type" value="Genomic_DNA"/>
</dbReference>
<feature type="domain" description="Solute-binding protein family 5" evidence="2">
    <location>
        <begin position="100"/>
        <end position="485"/>
    </location>
</feature>
<evidence type="ECO:0000313" key="3">
    <source>
        <dbReference type="EMBL" id="HJG30952.1"/>
    </source>
</evidence>
<reference evidence="3" key="2">
    <citation type="submission" date="2021-09" db="EMBL/GenBank/DDBJ databases">
        <authorList>
            <person name="Gilroy R."/>
        </authorList>
    </citation>
    <scope>NUCLEOTIDE SEQUENCE</scope>
    <source>
        <strain evidence="3">ChiGjej2B2-7701</strain>
    </source>
</reference>
<dbReference type="Gene3D" id="3.40.190.10">
    <property type="entry name" value="Periplasmic binding protein-like II"/>
    <property type="match status" value="1"/>
</dbReference>
<keyword evidence="1" id="KW-0732">Signal</keyword>
<dbReference type="SUPFAM" id="SSF53850">
    <property type="entry name" value="Periplasmic binding protein-like II"/>
    <property type="match status" value="1"/>
</dbReference>
<dbReference type="GO" id="GO:0042597">
    <property type="term" value="C:periplasmic space"/>
    <property type="evidence" value="ECO:0007669"/>
    <property type="project" value="UniProtKB-ARBA"/>
</dbReference>
<dbReference type="GO" id="GO:1904680">
    <property type="term" value="F:peptide transmembrane transporter activity"/>
    <property type="evidence" value="ECO:0007669"/>
    <property type="project" value="TreeGrafter"/>
</dbReference>
<proteinExistence type="predicted"/>
<organism evidence="3 4">
    <name type="scientific">Collinsella ihumii</name>
    <dbReference type="NCBI Taxonomy" id="1720204"/>
    <lineage>
        <taxon>Bacteria</taxon>
        <taxon>Bacillati</taxon>
        <taxon>Actinomycetota</taxon>
        <taxon>Coriobacteriia</taxon>
        <taxon>Coriobacteriales</taxon>
        <taxon>Coriobacteriaceae</taxon>
        <taxon>Collinsella</taxon>
    </lineage>
</organism>